<keyword evidence="5" id="KW-1185">Reference proteome</keyword>
<dbReference type="PANTHER" id="PTHR37549">
    <property type="entry name" value="LIPOPROTEIN LPRI"/>
    <property type="match status" value="1"/>
</dbReference>
<feature type="transmembrane region" description="Helical" evidence="2">
    <location>
        <begin position="100"/>
        <end position="119"/>
    </location>
</feature>
<gene>
    <name evidence="4" type="ORF">DJ021_05420</name>
</gene>
<comment type="caution">
    <text evidence="4">The sequence shown here is derived from an EMBL/GenBank/DDBJ whole genome shotgun (WGS) entry which is preliminary data.</text>
</comment>
<sequence>MTSMWPGSPNCRIRRGRARTATDRRTGRPPASGAVATSDSVEGLGTRGTYTFEAPPMPTDHSADPWSGTTYNGFAGAGTPSGPPERVRAAPARRPSTRTLLISGVAAAAVLGIVLGVLARPRLDTGQATLGQPMRPAATAPAQAAAPDVGQVQIQVNPPPAPAPAPQSAGRLEVLPPDLVRAARQSAGYGPDQPAQPAAPVPTMAEPPAAAHVAVVTPPPAVRYTPPPVAVAPPTPAPETAPQLRASFDCAAARAGAEEMVCSDPQLAAADRQLARAYRRALDSGVPPAELRADQRDWLSIREDAARHSPRAVASIYDQRIDELDRMADDASR</sequence>
<feature type="domain" description="Lysozyme inhibitor LprI-like N-terminal" evidence="3">
    <location>
        <begin position="250"/>
        <end position="306"/>
    </location>
</feature>
<reference evidence="5" key="1">
    <citation type="submission" date="2018-05" db="EMBL/GenBank/DDBJ databases">
        <authorList>
            <person name="Li X."/>
        </authorList>
    </citation>
    <scope>NUCLEOTIDE SEQUENCE [LARGE SCALE GENOMIC DNA]</scope>
    <source>
        <strain evidence="5">HKS-05</strain>
    </source>
</reference>
<evidence type="ECO:0000313" key="5">
    <source>
        <dbReference type="Proteomes" id="UP000249842"/>
    </source>
</evidence>
<keyword evidence="2" id="KW-0472">Membrane</keyword>
<dbReference type="Proteomes" id="UP000249842">
    <property type="component" value="Unassembled WGS sequence"/>
</dbReference>
<dbReference type="InterPro" id="IPR052755">
    <property type="entry name" value="Lysozyme_Inhibitor_LprI"/>
</dbReference>
<feature type="region of interest" description="Disordered" evidence="1">
    <location>
        <begin position="1"/>
        <end position="62"/>
    </location>
</feature>
<proteinExistence type="predicted"/>
<evidence type="ECO:0000259" key="3">
    <source>
        <dbReference type="Pfam" id="PF07007"/>
    </source>
</evidence>
<dbReference type="Pfam" id="PF07007">
    <property type="entry name" value="LprI"/>
    <property type="match status" value="1"/>
</dbReference>
<name>A0A328AYL2_9CAUL</name>
<keyword evidence="2" id="KW-0812">Transmembrane</keyword>
<dbReference type="AlphaFoldDB" id="A0A328AYL2"/>
<dbReference type="InterPro" id="IPR009739">
    <property type="entry name" value="LprI-like_N"/>
</dbReference>
<dbReference type="PANTHER" id="PTHR37549:SF1">
    <property type="entry name" value="LIPOPROTEIN LPRI"/>
    <property type="match status" value="1"/>
</dbReference>
<evidence type="ECO:0000313" key="4">
    <source>
        <dbReference type="EMBL" id="RAK59281.1"/>
    </source>
</evidence>
<evidence type="ECO:0000256" key="1">
    <source>
        <dbReference type="SAM" id="MobiDB-lite"/>
    </source>
</evidence>
<dbReference type="EMBL" id="QFYP01000001">
    <property type="protein sequence ID" value="RAK59281.1"/>
    <property type="molecule type" value="Genomic_DNA"/>
</dbReference>
<dbReference type="GO" id="GO:0005576">
    <property type="term" value="C:extracellular region"/>
    <property type="evidence" value="ECO:0007669"/>
    <property type="project" value="TreeGrafter"/>
</dbReference>
<protein>
    <recommendedName>
        <fullName evidence="3">Lysozyme inhibitor LprI-like N-terminal domain-containing protein</fullName>
    </recommendedName>
</protein>
<accession>A0A328AYL2</accession>
<evidence type="ECO:0000256" key="2">
    <source>
        <dbReference type="SAM" id="Phobius"/>
    </source>
</evidence>
<dbReference type="OrthoDB" id="7211214at2"/>
<keyword evidence="2" id="KW-1133">Transmembrane helix</keyword>
<organism evidence="4 5">
    <name type="scientific">Phenylobacterium hankyongense</name>
    <dbReference type="NCBI Taxonomy" id="1813876"/>
    <lineage>
        <taxon>Bacteria</taxon>
        <taxon>Pseudomonadati</taxon>
        <taxon>Pseudomonadota</taxon>
        <taxon>Alphaproteobacteria</taxon>
        <taxon>Caulobacterales</taxon>
        <taxon>Caulobacteraceae</taxon>
        <taxon>Phenylobacterium</taxon>
    </lineage>
</organism>